<dbReference type="AlphaFoldDB" id="A0A0A9HDZ2"/>
<reference evidence="1" key="2">
    <citation type="journal article" date="2015" name="Data Brief">
        <title>Shoot transcriptome of the giant reed, Arundo donax.</title>
        <authorList>
            <person name="Barrero R.A."/>
            <person name="Guerrero F.D."/>
            <person name="Moolhuijzen P."/>
            <person name="Goolsby J.A."/>
            <person name="Tidwell J."/>
            <person name="Bellgard S.E."/>
            <person name="Bellgard M.I."/>
        </authorList>
    </citation>
    <scope>NUCLEOTIDE SEQUENCE</scope>
    <source>
        <tissue evidence="1">Shoot tissue taken approximately 20 cm above the soil surface</tissue>
    </source>
</reference>
<sequence>MVQQLQIGTSCTAVAICSMKLSDRQKWVPSFTAGTNVACKFDVLQLIRTLLWLIALAPYTLCKDPIETLRVDASQHDAVAVCTRYIFSRVIELAGKIPINVGFQI</sequence>
<accession>A0A0A9HDZ2</accession>
<evidence type="ECO:0000313" key="1">
    <source>
        <dbReference type="EMBL" id="JAE34982.1"/>
    </source>
</evidence>
<protein>
    <submittedName>
        <fullName evidence="1">Uncharacterized protein</fullName>
    </submittedName>
</protein>
<reference evidence="1" key="1">
    <citation type="submission" date="2014-09" db="EMBL/GenBank/DDBJ databases">
        <authorList>
            <person name="Magalhaes I.L.F."/>
            <person name="Oliveira U."/>
            <person name="Santos F.R."/>
            <person name="Vidigal T.H.D.A."/>
            <person name="Brescovit A.D."/>
            <person name="Santos A.J."/>
        </authorList>
    </citation>
    <scope>NUCLEOTIDE SEQUENCE</scope>
    <source>
        <tissue evidence="1">Shoot tissue taken approximately 20 cm above the soil surface</tissue>
    </source>
</reference>
<dbReference type="EMBL" id="GBRH01162914">
    <property type="protein sequence ID" value="JAE34982.1"/>
    <property type="molecule type" value="Transcribed_RNA"/>
</dbReference>
<name>A0A0A9HDZ2_ARUDO</name>
<proteinExistence type="predicted"/>
<organism evidence="1">
    <name type="scientific">Arundo donax</name>
    <name type="common">Giant reed</name>
    <name type="synonym">Donax arundinaceus</name>
    <dbReference type="NCBI Taxonomy" id="35708"/>
    <lineage>
        <taxon>Eukaryota</taxon>
        <taxon>Viridiplantae</taxon>
        <taxon>Streptophyta</taxon>
        <taxon>Embryophyta</taxon>
        <taxon>Tracheophyta</taxon>
        <taxon>Spermatophyta</taxon>
        <taxon>Magnoliopsida</taxon>
        <taxon>Liliopsida</taxon>
        <taxon>Poales</taxon>
        <taxon>Poaceae</taxon>
        <taxon>PACMAD clade</taxon>
        <taxon>Arundinoideae</taxon>
        <taxon>Arundineae</taxon>
        <taxon>Arundo</taxon>
    </lineage>
</organism>